<evidence type="ECO:0000256" key="1">
    <source>
        <dbReference type="SAM" id="MobiDB-lite"/>
    </source>
</evidence>
<keyword evidence="2" id="KW-1133">Transmembrane helix</keyword>
<proteinExistence type="predicted"/>
<keyword evidence="2" id="KW-0812">Transmembrane</keyword>
<keyword evidence="4" id="KW-1185">Reference proteome</keyword>
<keyword evidence="2" id="KW-0472">Membrane</keyword>
<dbReference type="RefSeq" id="WP_184123866.1">
    <property type="nucleotide sequence ID" value="NZ_JACHBW010000027.1"/>
</dbReference>
<accession>A0A7W9U3Q1</accession>
<evidence type="ECO:0000256" key="2">
    <source>
        <dbReference type="SAM" id="Phobius"/>
    </source>
</evidence>
<dbReference type="AlphaFoldDB" id="A0A7W9U3Q1"/>
<dbReference type="Proteomes" id="UP000571554">
    <property type="component" value="Unassembled WGS sequence"/>
</dbReference>
<sequence>MLEHFVKAVLKSPGKLLALCFVVYLASTSFFVGVFLAVATVYWLRKQLMLKAKALQAADAEIERQRVDQARDEALKKAAAANSAQEPSAPAPAPEATPIRQYAKSAVVIPMKKTGTRH</sequence>
<feature type="compositionally biased region" description="Low complexity" evidence="1">
    <location>
        <begin position="78"/>
        <end position="88"/>
    </location>
</feature>
<protein>
    <submittedName>
        <fullName evidence="3">Cytoskeletal protein RodZ</fullName>
    </submittedName>
</protein>
<feature type="region of interest" description="Disordered" evidence="1">
    <location>
        <begin position="74"/>
        <end position="99"/>
    </location>
</feature>
<feature type="transmembrane region" description="Helical" evidence="2">
    <location>
        <begin position="16"/>
        <end position="44"/>
    </location>
</feature>
<name>A0A7W9U3Q1_9BURK</name>
<dbReference type="EMBL" id="JACHBW010000027">
    <property type="protein sequence ID" value="MBB6106444.1"/>
    <property type="molecule type" value="Genomic_DNA"/>
</dbReference>
<evidence type="ECO:0000313" key="3">
    <source>
        <dbReference type="EMBL" id="MBB6106444.1"/>
    </source>
</evidence>
<organism evidence="3 4">
    <name type="scientific">Paraburkholderia bannensis</name>
    <dbReference type="NCBI Taxonomy" id="765414"/>
    <lineage>
        <taxon>Bacteria</taxon>
        <taxon>Pseudomonadati</taxon>
        <taxon>Pseudomonadota</taxon>
        <taxon>Betaproteobacteria</taxon>
        <taxon>Burkholderiales</taxon>
        <taxon>Burkholderiaceae</taxon>
        <taxon>Paraburkholderia</taxon>
    </lineage>
</organism>
<evidence type="ECO:0000313" key="4">
    <source>
        <dbReference type="Proteomes" id="UP000571554"/>
    </source>
</evidence>
<gene>
    <name evidence="3" type="ORF">F4827_006319</name>
</gene>
<reference evidence="3 4" key="1">
    <citation type="submission" date="2020-08" db="EMBL/GenBank/DDBJ databases">
        <title>Above-ground endophytic microbial communities from plants in different locations in the United States.</title>
        <authorList>
            <person name="Frank C."/>
        </authorList>
    </citation>
    <scope>NUCLEOTIDE SEQUENCE [LARGE SCALE GENOMIC DNA]</scope>
    <source>
        <strain evidence="3 4">WP4_2_2</strain>
    </source>
</reference>
<comment type="caution">
    <text evidence="3">The sequence shown here is derived from an EMBL/GenBank/DDBJ whole genome shotgun (WGS) entry which is preliminary data.</text>
</comment>